<keyword evidence="3" id="KW-1185">Reference proteome</keyword>
<evidence type="ECO:0000313" key="3">
    <source>
        <dbReference type="Proteomes" id="UP001501822"/>
    </source>
</evidence>
<dbReference type="CDD" id="cd00093">
    <property type="entry name" value="HTH_XRE"/>
    <property type="match status" value="1"/>
</dbReference>
<dbReference type="Pfam" id="PF13560">
    <property type="entry name" value="HTH_31"/>
    <property type="match status" value="1"/>
</dbReference>
<proteinExistence type="predicted"/>
<comment type="caution">
    <text evidence="2">The sequence shown here is derived from an EMBL/GenBank/DDBJ whole genome shotgun (WGS) entry which is preliminary data.</text>
</comment>
<name>A0ABP3HB44_9ACTN</name>
<dbReference type="InterPro" id="IPR001387">
    <property type="entry name" value="Cro/C1-type_HTH"/>
</dbReference>
<evidence type="ECO:0000313" key="2">
    <source>
        <dbReference type="EMBL" id="GAA0365262.1"/>
    </source>
</evidence>
<dbReference type="PROSITE" id="PS50943">
    <property type="entry name" value="HTH_CROC1"/>
    <property type="match status" value="1"/>
</dbReference>
<protein>
    <submittedName>
        <fullName evidence="2">Helix-turn-helix transcriptional regulator</fullName>
    </submittedName>
</protein>
<accession>A0ABP3HB44</accession>
<reference evidence="3" key="1">
    <citation type="journal article" date="2019" name="Int. J. Syst. Evol. Microbiol.">
        <title>The Global Catalogue of Microorganisms (GCM) 10K type strain sequencing project: providing services to taxonomists for standard genome sequencing and annotation.</title>
        <authorList>
            <consortium name="The Broad Institute Genomics Platform"/>
            <consortium name="The Broad Institute Genome Sequencing Center for Infectious Disease"/>
            <person name="Wu L."/>
            <person name="Ma J."/>
        </authorList>
    </citation>
    <scope>NUCLEOTIDE SEQUENCE [LARGE SCALE GENOMIC DNA]</scope>
    <source>
        <strain evidence="3">JCM 3146</strain>
    </source>
</reference>
<gene>
    <name evidence="2" type="ORF">GCM10010151_64070</name>
</gene>
<dbReference type="EMBL" id="BAAABM010000064">
    <property type="protein sequence ID" value="GAA0365262.1"/>
    <property type="molecule type" value="Genomic_DNA"/>
</dbReference>
<dbReference type="Proteomes" id="UP001501822">
    <property type="component" value="Unassembled WGS sequence"/>
</dbReference>
<dbReference type="InterPro" id="IPR043917">
    <property type="entry name" value="DUF5753"/>
</dbReference>
<feature type="domain" description="HTH cro/C1-type" evidence="1">
    <location>
        <begin position="1"/>
        <end position="45"/>
    </location>
</feature>
<organism evidence="2 3">
    <name type="scientific">Actinoallomurus spadix</name>
    <dbReference type="NCBI Taxonomy" id="79912"/>
    <lineage>
        <taxon>Bacteria</taxon>
        <taxon>Bacillati</taxon>
        <taxon>Actinomycetota</taxon>
        <taxon>Actinomycetes</taxon>
        <taxon>Streptosporangiales</taxon>
        <taxon>Thermomonosporaceae</taxon>
        <taxon>Actinoallomurus</taxon>
    </lineage>
</organism>
<evidence type="ECO:0000259" key="1">
    <source>
        <dbReference type="PROSITE" id="PS50943"/>
    </source>
</evidence>
<dbReference type="Pfam" id="PF19054">
    <property type="entry name" value="DUF5753"/>
    <property type="match status" value="1"/>
</dbReference>
<sequence length="245" mass="27499">MSQLQLAKAINYSESAVGMVETARRKPKVDFVKRCDDALETGGALRRLLKELVERELIPDWLDRWRIIEEQATALNWFEALLVPGLLQTPDYARAVFEKSGQPASQDIEAQVRTRVERQQILERDEAPMFVAVVDEGVLHRAIGGPRVMRDQLLHLAALCEARSDIVVQVIPRDTGAYAGLAGPFVIATMDGDEFVYLDTALYGQVAESADDLAIVKRMWESLRAEALPRQASLNLIKKVAEEWK</sequence>